<comment type="caution">
    <text evidence="2">The sequence shown here is derived from an EMBL/GenBank/DDBJ whole genome shotgun (WGS) entry which is preliminary data.</text>
</comment>
<dbReference type="GO" id="GO:0006779">
    <property type="term" value="P:porphyrin-containing compound biosynthetic process"/>
    <property type="evidence" value="ECO:0007669"/>
    <property type="project" value="InterPro"/>
</dbReference>
<protein>
    <recommendedName>
        <fullName evidence="1">Uroporphyrinogen decarboxylase (URO-D) domain-containing protein</fullName>
    </recommendedName>
</protein>
<dbReference type="InterPro" id="IPR052024">
    <property type="entry name" value="Methanogen_methyltrans"/>
</dbReference>
<reference evidence="2" key="1">
    <citation type="journal article" date="2014" name="Front. Microbiol.">
        <title>High frequency of phylogenetically diverse reductive dehalogenase-homologous genes in deep subseafloor sedimentary metagenomes.</title>
        <authorList>
            <person name="Kawai M."/>
            <person name="Futagami T."/>
            <person name="Toyoda A."/>
            <person name="Takaki Y."/>
            <person name="Nishi S."/>
            <person name="Hori S."/>
            <person name="Arai W."/>
            <person name="Tsubouchi T."/>
            <person name="Morono Y."/>
            <person name="Uchiyama I."/>
            <person name="Ito T."/>
            <person name="Fujiyama A."/>
            <person name="Inagaki F."/>
            <person name="Takami H."/>
        </authorList>
    </citation>
    <scope>NUCLEOTIDE SEQUENCE</scope>
    <source>
        <strain evidence="2">Expedition CK06-06</strain>
    </source>
</reference>
<name>X1F150_9ZZZZ</name>
<evidence type="ECO:0000259" key="1">
    <source>
        <dbReference type="Pfam" id="PF01208"/>
    </source>
</evidence>
<dbReference type="InterPro" id="IPR000257">
    <property type="entry name" value="Uroporphyrinogen_deCOase"/>
</dbReference>
<dbReference type="Pfam" id="PF01208">
    <property type="entry name" value="URO-D"/>
    <property type="match status" value="1"/>
</dbReference>
<dbReference type="Gene3D" id="3.20.20.210">
    <property type="match status" value="1"/>
</dbReference>
<feature type="non-terminal residue" evidence="2">
    <location>
        <position position="1"/>
    </location>
</feature>
<proteinExistence type="predicted"/>
<dbReference type="PANTHER" id="PTHR47099:SF1">
    <property type="entry name" value="METHYLCOBAMIDE:COM METHYLTRANSFERASE MTBA"/>
    <property type="match status" value="1"/>
</dbReference>
<dbReference type="PANTHER" id="PTHR47099">
    <property type="entry name" value="METHYLCOBAMIDE:COM METHYLTRANSFERASE MTBA"/>
    <property type="match status" value="1"/>
</dbReference>
<accession>X1F150</accession>
<dbReference type="EMBL" id="BARU01000055">
    <property type="protein sequence ID" value="GAH26305.1"/>
    <property type="molecule type" value="Genomic_DNA"/>
</dbReference>
<feature type="domain" description="Uroporphyrinogen decarboxylase (URO-D)" evidence="1">
    <location>
        <begin position="21"/>
        <end position="269"/>
    </location>
</feature>
<dbReference type="AlphaFoldDB" id="X1F150"/>
<dbReference type="InterPro" id="IPR038071">
    <property type="entry name" value="UROD/MetE-like_sf"/>
</dbReference>
<dbReference type="GO" id="GO:0004853">
    <property type="term" value="F:uroporphyrinogen decarboxylase activity"/>
    <property type="evidence" value="ECO:0007669"/>
    <property type="project" value="InterPro"/>
</dbReference>
<evidence type="ECO:0000313" key="2">
    <source>
        <dbReference type="EMBL" id="GAH26305.1"/>
    </source>
</evidence>
<sequence length="279" mass="31310">TFIDEFGITRHLTGPDKYSVAIVHPIKSLSDIKHYEPPPLESNLRFKKIDTAVKRFKGNKAILVNLHDVLSFPRDLRGLEALLRDFILCPELVREMVGFSVDYNIELARLAKKHGAEIIGIGDDFADNKGPFVSPEMFRRFLYPEMKRVVKAYKNLGFYVIKHSDGNLMPIVDMIIETGVDCLDPIDPLAGMDIGFIKQKYGDRIAIKGNINCVTTLQNGTPQEVKKEVKECIKKAAPGGGYIISSSNSLHAGVKPELYQVMLDSIQKYGVYPIKLEND</sequence>
<dbReference type="SUPFAM" id="SSF51726">
    <property type="entry name" value="UROD/MetE-like"/>
    <property type="match status" value="1"/>
</dbReference>
<gene>
    <name evidence="2" type="ORF">S03H2_00353</name>
</gene>
<organism evidence="2">
    <name type="scientific">marine sediment metagenome</name>
    <dbReference type="NCBI Taxonomy" id="412755"/>
    <lineage>
        <taxon>unclassified sequences</taxon>
        <taxon>metagenomes</taxon>
        <taxon>ecological metagenomes</taxon>
    </lineage>
</organism>